<dbReference type="Proteomes" id="UP001359559">
    <property type="component" value="Unassembled WGS sequence"/>
</dbReference>
<dbReference type="AlphaFoldDB" id="A0AAN9J9G5"/>
<keyword evidence="2" id="KW-1185">Reference proteome</keyword>
<evidence type="ECO:0000313" key="2">
    <source>
        <dbReference type="Proteomes" id="UP001359559"/>
    </source>
</evidence>
<sequence length="112" mass="12275">MLRPCTNPPWTPLLLASLVKSEACSRVDWATSRLPRRSSIGALDLAKLNCLMLRPCTNPPWTPLLLASLVKSEACSRVDWATSRLPRRSSIGALVHYASCCINLPVRQGSSC</sequence>
<accession>A0AAN9J9G5</accession>
<dbReference type="EMBL" id="JAYKXN010000004">
    <property type="protein sequence ID" value="KAK7293713.1"/>
    <property type="molecule type" value="Genomic_DNA"/>
</dbReference>
<gene>
    <name evidence="1" type="ORF">RJT34_16586</name>
</gene>
<protein>
    <submittedName>
        <fullName evidence="1">Uncharacterized protein</fullName>
    </submittedName>
</protein>
<evidence type="ECO:0000313" key="1">
    <source>
        <dbReference type="EMBL" id="KAK7293713.1"/>
    </source>
</evidence>
<reference evidence="1 2" key="1">
    <citation type="submission" date="2024-01" db="EMBL/GenBank/DDBJ databases">
        <title>The genomes of 5 underutilized Papilionoideae crops provide insights into root nodulation and disease resistance.</title>
        <authorList>
            <person name="Yuan L."/>
        </authorList>
    </citation>
    <scope>NUCLEOTIDE SEQUENCE [LARGE SCALE GENOMIC DNA]</scope>
    <source>
        <strain evidence="1">LY-2023</strain>
        <tissue evidence="1">Leaf</tissue>
    </source>
</reference>
<name>A0AAN9J9G5_CLITE</name>
<proteinExistence type="predicted"/>
<comment type="caution">
    <text evidence="1">The sequence shown here is derived from an EMBL/GenBank/DDBJ whole genome shotgun (WGS) entry which is preliminary data.</text>
</comment>
<organism evidence="1 2">
    <name type="scientific">Clitoria ternatea</name>
    <name type="common">Butterfly pea</name>
    <dbReference type="NCBI Taxonomy" id="43366"/>
    <lineage>
        <taxon>Eukaryota</taxon>
        <taxon>Viridiplantae</taxon>
        <taxon>Streptophyta</taxon>
        <taxon>Embryophyta</taxon>
        <taxon>Tracheophyta</taxon>
        <taxon>Spermatophyta</taxon>
        <taxon>Magnoliopsida</taxon>
        <taxon>eudicotyledons</taxon>
        <taxon>Gunneridae</taxon>
        <taxon>Pentapetalae</taxon>
        <taxon>rosids</taxon>
        <taxon>fabids</taxon>
        <taxon>Fabales</taxon>
        <taxon>Fabaceae</taxon>
        <taxon>Papilionoideae</taxon>
        <taxon>50 kb inversion clade</taxon>
        <taxon>NPAAA clade</taxon>
        <taxon>indigoferoid/millettioid clade</taxon>
        <taxon>Phaseoleae</taxon>
        <taxon>Clitoria</taxon>
    </lineage>
</organism>